<feature type="non-terminal residue" evidence="1">
    <location>
        <position position="1"/>
    </location>
</feature>
<dbReference type="EMBL" id="LAZR01001637">
    <property type="protein sequence ID" value="KKN41609.1"/>
    <property type="molecule type" value="Genomic_DNA"/>
</dbReference>
<comment type="caution">
    <text evidence="1">The sequence shown here is derived from an EMBL/GenBank/DDBJ whole genome shotgun (WGS) entry which is preliminary data.</text>
</comment>
<name>A0A0F9QGF1_9ZZZZ</name>
<dbReference type="AlphaFoldDB" id="A0A0F9QGF1"/>
<evidence type="ECO:0000313" key="1">
    <source>
        <dbReference type="EMBL" id="KKN41609.1"/>
    </source>
</evidence>
<reference evidence="1" key="1">
    <citation type="journal article" date="2015" name="Nature">
        <title>Complex archaea that bridge the gap between prokaryotes and eukaryotes.</title>
        <authorList>
            <person name="Spang A."/>
            <person name="Saw J.H."/>
            <person name="Jorgensen S.L."/>
            <person name="Zaremba-Niedzwiedzka K."/>
            <person name="Martijn J."/>
            <person name="Lind A.E."/>
            <person name="van Eijk R."/>
            <person name="Schleper C."/>
            <person name="Guy L."/>
            <person name="Ettema T.J."/>
        </authorList>
    </citation>
    <scope>NUCLEOTIDE SEQUENCE</scope>
</reference>
<sequence length="62" mass="6606">TGKALSFKGGLSQIAYEFQNKDRIGSTTVSNDGGTVDTPELGLLKHTKELLKPSLHPLHTGT</sequence>
<proteinExistence type="predicted"/>
<protein>
    <submittedName>
        <fullName evidence="1">Uncharacterized protein</fullName>
    </submittedName>
</protein>
<organism evidence="1">
    <name type="scientific">marine sediment metagenome</name>
    <dbReference type="NCBI Taxonomy" id="412755"/>
    <lineage>
        <taxon>unclassified sequences</taxon>
        <taxon>metagenomes</taxon>
        <taxon>ecological metagenomes</taxon>
    </lineage>
</organism>
<accession>A0A0F9QGF1</accession>
<gene>
    <name evidence="1" type="ORF">LCGC14_0721420</name>
</gene>